<dbReference type="GO" id="GO:0005886">
    <property type="term" value="C:plasma membrane"/>
    <property type="evidence" value="ECO:0007669"/>
    <property type="project" value="UniProtKB-SubCell"/>
</dbReference>
<keyword evidence="6 7" id="KW-0472">Membrane</keyword>
<keyword evidence="4 7" id="KW-0812">Transmembrane</keyword>
<dbReference type="Pfam" id="PF05977">
    <property type="entry name" value="MFS_3"/>
    <property type="match status" value="1"/>
</dbReference>
<dbReference type="Gene3D" id="1.20.1250.20">
    <property type="entry name" value="MFS general substrate transporter like domains"/>
    <property type="match status" value="1"/>
</dbReference>
<evidence type="ECO:0000256" key="6">
    <source>
        <dbReference type="ARBA" id="ARBA00023136"/>
    </source>
</evidence>
<feature type="transmembrane region" description="Helical" evidence="7">
    <location>
        <begin position="151"/>
        <end position="170"/>
    </location>
</feature>
<dbReference type="STRING" id="84698.SAMN04488528_102350"/>
<accession>A0A1I0ZPK9</accession>
<organism evidence="9 10">
    <name type="scientific">Clostridium frigidicarnis</name>
    <dbReference type="NCBI Taxonomy" id="84698"/>
    <lineage>
        <taxon>Bacteria</taxon>
        <taxon>Bacillati</taxon>
        <taxon>Bacillota</taxon>
        <taxon>Clostridia</taxon>
        <taxon>Eubacteriales</taxon>
        <taxon>Clostridiaceae</taxon>
        <taxon>Clostridium</taxon>
    </lineage>
</organism>
<evidence type="ECO:0000313" key="9">
    <source>
        <dbReference type="EMBL" id="SFB27431.1"/>
    </source>
</evidence>
<evidence type="ECO:0000256" key="2">
    <source>
        <dbReference type="ARBA" id="ARBA00022448"/>
    </source>
</evidence>
<protein>
    <submittedName>
        <fullName evidence="9">Predicted arabinose efflux permease, MFS family</fullName>
    </submittedName>
</protein>
<feature type="transmembrane region" description="Helical" evidence="7">
    <location>
        <begin position="21"/>
        <end position="37"/>
    </location>
</feature>
<evidence type="ECO:0000256" key="7">
    <source>
        <dbReference type="SAM" id="Phobius"/>
    </source>
</evidence>
<evidence type="ECO:0000259" key="8">
    <source>
        <dbReference type="PROSITE" id="PS50850"/>
    </source>
</evidence>
<name>A0A1I0ZPK9_9CLOT</name>
<evidence type="ECO:0000256" key="1">
    <source>
        <dbReference type="ARBA" id="ARBA00004651"/>
    </source>
</evidence>
<evidence type="ECO:0000256" key="3">
    <source>
        <dbReference type="ARBA" id="ARBA00022475"/>
    </source>
</evidence>
<feature type="transmembrane region" description="Helical" evidence="7">
    <location>
        <begin position="299"/>
        <end position="317"/>
    </location>
</feature>
<feature type="transmembrane region" description="Helical" evidence="7">
    <location>
        <begin position="176"/>
        <end position="198"/>
    </location>
</feature>
<keyword evidence="5 7" id="KW-1133">Transmembrane helix</keyword>
<proteinExistence type="predicted"/>
<dbReference type="InterPro" id="IPR020846">
    <property type="entry name" value="MFS_dom"/>
</dbReference>
<dbReference type="InterPro" id="IPR036259">
    <property type="entry name" value="MFS_trans_sf"/>
</dbReference>
<feature type="transmembrane region" description="Helical" evidence="7">
    <location>
        <begin position="269"/>
        <end position="287"/>
    </location>
</feature>
<dbReference type="PROSITE" id="PS50850">
    <property type="entry name" value="MFS"/>
    <property type="match status" value="1"/>
</dbReference>
<dbReference type="PANTHER" id="PTHR23513">
    <property type="entry name" value="INTEGRAL MEMBRANE EFFLUX PROTEIN-RELATED"/>
    <property type="match status" value="1"/>
</dbReference>
<feature type="transmembrane region" description="Helical" evidence="7">
    <location>
        <begin position="355"/>
        <end position="376"/>
    </location>
</feature>
<sequence>MLENVSIGAKKSFPALTHKNFRYFWFGQCLSLIGTWIQNTTQGWLVLQITSKNASLLLGIISALQFTPLLLFSLFSGVIVDRFSKKKLLLFTQSGLMLMAILQGVLVKTNAIRYWHLMIIAFLVGCLNSIDFPTRQSFVVELVGKEDLMNGIALNSTVFNAARIVGPGIGGLLIGYFGIAYCYFINAFSFIPVLYGIYKMQGIKAKVTKKNFKGNILNDVKEGLRYISKNKILVRTFAVITIMGIFAFNYNVLIPIFSTEVLGLDSKSYGFLMSSLGAGSLIGALTMATKRKGAPKEKFIQFVSYMVSILLIIIGILKSYYTLAMFLALIGVFNVMFSTNANSRVQLNSKDEYRGRVMSVYSMLFSGVTPIGSLFTGAICNNFGPQKAFIFSGILSIFLLTMVNVVVRCKNND</sequence>
<feature type="domain" description="Major facilitator superfamily (MFS) profile" evidence="8">
    <location>
        <begin position="15"/>
        <end position="411"/>
    </location>
</feature>
<gene>
    <name evidence="9" type="ORF">SAMN04488528_102350</name>
</gene>
<dbReference type="AlphaFoldDB" id="A0A1I0ZPK9"/>
<comment type="subcellular location">
    <subcellularLocation>
        <location evidence="1">Cell membrane</location>
        <topology evidence="1">Multi-pass membrane protein</topology>
    </subcellularLocation>
</comment>
<keyword evidence="3" id="KW-1003">Cell membrane</keyword>
<feature type="transmembrane region" description="Helical" evidence="7">
    <location>
        <begin position="232"/>
        <end position="257"/>
    </location>
</feature>
<dbReference type="PANTHER" id="PTHR23513:SF11">
    <property type="entry name" value="STAPHYLOFERRIN A TRANSPORTER"/>
    <property type="match status" value="1"/>
</dbReference>
<dbReference type="SUPFAM" id="SSF103473">
    <property type="entry name" value="MFS general substrate transporter"/>
    <property type="match status" value="1"/>
</dbReference>
<dbReference type="GO" id="GO:0022857">
    <property type="term" value="F:transmembrane transporter activity"/>
    <property type="evidence" value="ECO:0007669"/>
    <property type="project" value="InterPro"/>
</dbReference>
<feature type="transmembrane region" description="Helical" evidence="7">
    <location>
        <begin position="112"/>
        <end position="130"/>
    </location>
</feature>
<feature type="transmembrane region" description="Helical" evidence="7">
    <location>
        <begin position="388"/>
        <end position="407"/>
    </location>
</feature>
<feature type="transmembrane region" description="Helical" evidence="7">
    <location>
        <begin position="88"/>
        <end position="106"/>
    </location>
</feature>
<dbReference type="CDD" id="cd06173">
    <property type="entry name" value="MFS_MefA_like"/>
    <property type="match status" value="1"/>
</dbReference>
<dbReference type="OrthoDB" id="9775268at2"/>
<dbReference type="Proteomes" id="UP000198619">
    <property type="component" value="Unassembled WGS sequence"/>
</dbReference>
<dbReference type="EMBL" id="FOKI01000023">
    <property type="protein sequence ID" value="SFB27431.1"/>
    <property type="molecule type" value="Genomic_DNA"/>
</dbReference>
<feature type="transmembrane region" description="Helical" evidence="7">
    <location>
        <begin position="323"/>
        <end position="343"/>
    </location>
</feature>
<feature type="transmembrane region" description="Helical" evidence="7">
    <location>
        <begin position="57"/>
        <end position="76"/>
    </location>
</feature>
<keyword evidence="2" id="KW-0813">Transport</keyword>
<evidence type="ECO:0000256" key="5">
    <source>
        <dbReference type="ARBA" id="ARBA00022989"/>
    </source>
</evidence>
<evidence type="ECO:0000313" key="10">
    <source>
        <dbReference type="Proteomes" id="UP000198619"/>
    </source>
</evidence>
<keyword evidence="10" id="KW-1185">Reference proteome</keyword>
<dbReference type="InterPro" id="IPR010290">
    <property type="entry name" value="TM_effector"/>
</dbReference>
<dbReference type="RefSeq" id="WP_090042167.1">
    <property type="nucleotide sequence ID" value="NZ_FOKI01000023.1"/>
</dbReference>
<reference evidence="9 10" key="1">
    <citation type="submission" date="2016-10" db="EMBL/GenBank/DDBJ databases">
        <authorList>
            <person name="de Groot N.N."/>
        </authorList>
    </citation>
    <scope>NUCLEOTIDE SEQUENCE [LARGE SCALE GENOMIC DNA]</scope>
    <source>
        <strain evidence="9 10">DSM 12271</strain>
    </source>
</reference>
<evidence type="ECO:0000256" key="4">
    <source>
        <dbReference type="ARBA" id="ARBA00022692"/>
    </source>
</evidence>